<evidence type="ECO:0000313" key="4">
    <source>
        <dbReference type="Proteomes" id="UP000011746"/>
    </source>
</evidence>
<dbReference type="EMBL" id="AMPQ01000011">
    <property type="protein sequence ID" value="EKE31321.1"/>
    <property type="molecule type" value="Genomic_DNA"/>
</dbReference>
<evidence type="ECO:0000313" key="2">
    <source>
        <dbReference type="EMBL" id="AKG05316.1"/>
    </source>
</evidence>
<gene>
    <name evidence="2" type="ORF">AAV35_011375</name>
    <name evidence="3" type="ORF">MJ3_08796</name>
</gene>
<dbReference type="EMBL" id="CP011361">
    <property type="protein sequence ID" value="AKG05316.1"/>
    <property type="molecule type" value="Genomic_DNA"/>
</dbReference>
<evidence type="ECO:0000313" key="5">
    <source>
        <dbReference type="Proteomes" id="UP000092654"/>
    </source>
</evidence>
<feature type="domain" description="DUF4209" evidence="1">
    <location>
        <begin position="114"/>
        <end position="203"/>
    </location>
</feature>
<dbReference type="KEGG" id="sje:AAV35_011375"/>
<keyword evidence="4" id="KW-1185">Reference proteome</keyword>
<dbReference type="RefSeq" id="WP_008590556.1">
    <property type="nucleotide sequence ID" value="NZ_AMPQ01000011.1"/>
</dbReference>
<dbReference type="eggNOG" id="COG1384">
    <property type="taxonomic scope" value="Bacteria"/>
</dbReference>
<protein>
    <recommendedName>
        <fullName evidence="1">DUF4209 domain-containing protein</fullName>
    </recommendedName>
</protein>
<dbReference type="Proteomes" id="UP000092654">
    <property type="component" value="Chromosome"/>
</dbReference>
<dbReference type="PATRIC" id="fig|1230341.3.peg.1817"/>
<reference evidence="2" key="3">
    <citation type="submission" date="2016-11" db="EMBL/GenBank/DDBJ databases">
        <title>Salimicrobium jeotgali MJ3, isolated from Myulchi jeot, a traditional Korean fermented seafood.</title>
        <authorList>
            <person name="Kim K.H."/>
            <person name="Jeon C.O."/>
            <person name="Jin H.M."/>
        </authorList>
    </citation>
    <scope>NUCLEOTIDE SEQUENCE</scope>
    <source>
        <strain evidence="2">MJ3</strain>
    </source>
</reference>
<dbReference type="InterPro" id="IPR025209">
    <property type="entry name" value="DUF4209"/>
</dbReference>
<name>K2FJT3_9BACI</name>
<accession>K2FJT3</accession>
<sequence length="219" mass="25221">MENGMESLLKFVPQSYVDDGKMIATTQANTTEEKEAFEFSRYYDYLLKVIGKTLLIPIFTDILEGKDLQAEDIMQFLNEWDLLDVRNELIINQGVKNYFGGDYISALHILVPQLEATIRNMFAKAGYATTVIRPGVVQFEQTFNEFINREDVKQVLGDDLQQYINFVLVNQLGLNLSNSIAHGLISPEHLNRYNTILVIHIYLCLTRFEVNKDLENDKK</sequence>
<reference evidence="3 4" key="1">
    <citation type="journal article" date="2012" name="J. Bacteriol.">
        <title>Draft Genome Sequence of Salimicrobium sp. Strain MJ3, Isolated from Myulchi-Jeot, Korean Fermented Seafood.</title>
        <authorList>
            <person name="Lee S.H."/>
            <person name="Jung J.Y."/>
            <person name="Jeon C.O."/>
        </authorList>
    </citation>
    <scope>NUCLEOTIDE SEQUENCE [LARGE SCALE GENOMIC DNA]</scope>
    <source>
        <strain evidence="3 4">MJ3</strain>
    </source>
</reference>
<dbReference type="Pfam" id="PF13910">
    <property type="entry name" value="DUF4209"/>
    <property type="match status" value="1"/>
</dbReference>
<proteinExistence type="predicted"/>
<dbReference type="Proteomes" id="UP000011746">
    <property type="component" value="Unassembled WGS sequence"/>
</dbReference>
<evidence type="ECO:0000259" key="1">
    <source>
        <dbReference type="Pfam" id="PF13910"/>
    </source>
</evidence>
<reference evidence="5" key="2">
    <citation type="submission" date="2015-06" db="EMBL/GenBank/DDBJ databases">
        <title>Salimicrobium jeotgali MJ3, isolated from Myulchi jeot, a traditional Korean fermented seafood.</title>
        <authorList>
            <person name="Kim K.H."/>
            <person name="Jeon C.O."/>
            <person name="Jin H.M."/>
        </authorList>
    </citation>
    <scope>NUCLEOTIDE SEQUENCE [LARGE SCALE GENOMIC DNA]</scope>
    <source>
        <strain evidence="5">MJ3</strain>
    </source>
</reference>
<dbReference type="AlphaFoldDB" id="K2FJT3"/>
<evidence type="ECO:0000313" key="3">
    <source>
        <dbReference type="EMBL" id="EKE31321.1"/>
    </source>
</evidence>
<dbReference type="STRING" id="1230341.AAV35_011375"/>
<organism evidence="3 4">
    <name type="scientific">Salimicrobium jeotgali</name>
    <dbReference type="NCBI Taxonomy" id="1230341"/>
    <lineage>
        <taxon>Bacteria</taxon>
        <taxon>Bacillati</taxon>
        <taxon>Bacillota</taxon>
        <taxon>Bacilli</taxon>
        <taxon>Bacillales</taxon>
        <taxon>Bacillaceae</taxon>
        <taxon>Salimicrobium</taxon>
    </lineage>
</organism>